<keyword evidence="1" id="KW-0472">Membrane</keyword>
<organism evidence="2">
    <name type="scientific">Rhizophora mucronata</name>
    <name type="common">Asiatic mangrove</name>
    <dbReference type="NCBI Taxonomy" id="61149"/>
    <lineage>
        <taxon>Eukaryota</taxon>
        <taxon>Viridiplantae</taxon>
        <taxon>Streptophyta</taxon>
        <taxon>Embryophyta</taxon>
        <taxon>Tracheophyta</taxon>
        <taxon>Spermatophyta</taxon>
        <taxon>Magnoliopsida</taxon>
        <taxon>eudicotyledons</taxon>
        <taxon>Gunneridae</taxon>
        <taxon>Pentapetalae</taxon>
        <taxon>rosids</taxon>
        <taxon>fabids</taxon>
        <taxon>Malpighiales</taxon>
        <taxon>Rhizophoraceae</taxon>
        <taxon>Rhizophora</taxon>
    </lineage>
</organism>
<reference evidence="2" key="1">
    <citation type="submission" date="2018-02" db="EMBL/GenBank/DDBJ databases">
        <title>Rhizophora mucronata_Transcriptome.</title>
        <authorList>
            <person name="Meera S.P."/>
            <person name="Sreeshan A."/>
            <person name="Augustine A."/>
        </authorList>
    </citation>
    <scope>NUCLEOTIDE SEQUENCE</scope>
    <source>
        <tissue evidence="2">Leaf</tissue>
    </source>
</reference>
<sequence length="84" mass="9206">MSSVSISMYLVVLPSISISISIYLAVLPFWSSLTFNVSVFCLSGQELFSVLDVTHSGYIFDASPLCGDNINKDNPSPTLKKRSR</sequence>
<evidence type="ECO:0000313" key="2">
    <source>
        <dbReference type="EMBL" id="MBX27982.1"/>
    </source>
</evidence>
<feature type="transmembrane region" description="Helical" evidence="1">
    <location>
        <begin position="6"/>
        <end position="30"/>
    </location>
</feature>
<keyword evidence="1" id="KW-0812">Transmembrane</keyword>
<dbReference type="EMBL" id="GGEC01047498">
    <property type="protein sequence ID" value="MBX27982.1"/>
    <property type="molecule type" value="Transcribed_RNA"/>
</dbReference>
<dbReference type="AlphaFoldDB" id="A0A2P2MCP5"/>
<name>A0A2P2MCP5_RHIMU</name>
<accession>A0A2P2MCP5</accession>
<evidence type="ECO:0000256" key="1">
    <source>
        <dbReference type="SAM" id="Phobius"/>
    </source>
</evidence>
<protein>
    <submittedName>
        <fullName evidence="2">Uncharacterized protein</fullName>
    </submittedName>
</protein>
<proteinExistence type="predicted"/>
<keyword evidence="1" id="KW-1133">Transmembrane helix</keyword>